<proteinExistence type="predicted"/>
<organism evidence="2 3">
    <name type="scientific">Paspalum notatum var. saurae</name>
    <dbReference type="NCBI Taxonomy" id="547442"/>
    <lineage>
        <taxon>Eukaryota</taxon>
        <taxon>Viridiplantae</taxon>
        <taxon>Streptophyta</taxon>
        <taxon>Embryophyta</taxon>
        <taxon>Tracheophyta</taxon>
        <taxon>Spermatophyta</taxon>
        <taxon>Magnoliopsida</taxon>
        <taxon>Liliopsida</taxon>
        <taxon>Poales</taxon>
        <taxon>Poaceae</taxon>
        <taxon>PACMAD clade</taxon>
        <taxon>Panicoideae</taxon>
        <taxon>Andropogonodae</taxon>
        <taxon>Paspaleae</taxon>
        <taxon>Paspalinae</taxon>
        <taxon>Paspalum</taxon>
    </lineage>
</organism>
<dbReference type="EMBL" id="CP144748">
    <property type="protein sequence ID" value="WVZ71060.1"/>
    <property type="molecule type" value="Genomic_DNA"/>
</dbReference>
<dbReference type="AlphaFoldDB" id="A0AAQ3TEE6"/>
<feature type="non-terminal residue" evidence="2">
    <location>
        <position position="108"/>
    </location>
</feature>
<name>A0AAQ3TEE6_PASNO</name>
<keyword evidence="3" id="KW-1185">Reference proteome</keyword>
<gene>
    <name evidence="2" type="ORF">U9M48_019686</name>
</gene>
<sequence>RLGKWVCHTSQPVPSATRRKNPSITSSPLVCSPGSKAAASLDKDLRKGFNTLVIFVTWILWKHRNACVFDSVQPQAQAVLSQVATEGHMWCLAGATGLQRLLLRRESP</sequence>
<protein>
    <submittedName>
        <fullName evidence="2">Uncharacterized protein</fullName>
    </submittedName>
</protein>
<accession>A0AAQ3TEE6</accession>
<feature type="region of interest" description="Disordered" evidence="1">
    <location>
        <begin position="7"/>
        <end position="29"/>
    </location>
</feature>
<evidence type="ECO:0000313" key="3">
    <source>
        <dbReference type="Proteomes" id="UP001341281"/>
    </source>
</evidence>
<evidence type="ECO:0000256" key="1">
    <source>
        <dbReference type="SAM" id="MobiDB-lite"/>
    </source>
</evidence>
<evidence type="ECO:0000313" key="2">
    <source>
        <dbReference type="EMBL" id="WVZ71060.1"/>
    </source>
</evidence>
<reference evidence="2 3" key="1">
    <citation type="submission" date="2024-02" db="EMBL/GenBank/DDBJ databases">
        <title>High-quality chromosome-scale genome assembly of Pensacola bahiagrass (Paspalum notatum Flugge var. saurae).</title>
        <authorList>
            <person name="Vega J.M."/>
            <person name="Podio M."/>
            <person name="Orjuela J."/>
            <person name="Siena L.A."/>
            <person name="Pessino S.C."/>
            <person name="Combes M.C."/>
            <person name="Mariac C."/>
            <person name="Albertini E."/>
            <person name="Pupilli F."/>
            <person name="Ortiz J.P.A."/>
            <person name="Leblanc O."/>
        </authorList>
    </citation>
    <scope>NUCLEOTIDE SEQUENCE [LARGE SCALE GENOMIC DNA]</scope>
    <source>
        <strain evidence="2">R1</strain>
        <tissue evidence="2">Leaf</tissue>
    </source>
</reference>
<dbReference type="Proteomes" id="UP001341281">
    <property type="component" value="Chromosome 04"/>
</dbReference>